<dbReference type="InterPro" id="IPR037176">
    <property type="entry name" value="Osmotin/thaumatin-like_sf"/>
</dbReference>
<accession>A0A7N0ZY86</accession>
<dbReference type="SMART" id="SM00205">
    <property type="entry name" value="THN"/>
    <property type="match status" value="1"/>
</dbReference>
<dbReference type="Gene3D" id="2.60.110.10">
    <property type="entry name" value="Thaumatin"/>
    <property type="match status" value="1"/>
</dbReference>
<feature type="signal peptide" evidence="2">
    <location>
        <begin position="1"/>
        <end position="21"/>
    </location>
</feature>
<dbReference type="InterPro" id="IPR001938">
    <property type="entry name" value="Thaumatin"/>
</dbReference>
<feature type="disulfide bond" evidence="1">
    <location>
        <begin position="199"/>
        <end position="209"/>
    </location>
</feature>
<organism evidence="3 4">
    <name type="scientific">Kalanchoe fedtschenkoi</name>
    <name type="common">Lavender scallops</name>
    <name type="synonym">South American air plant</name>
    <dbReference type="NCBI Taxonomy" id="63787"/>
    <lineage>
        <taxon>Eukaryota</taxon>
        <taxon>Viridiplantae</taxon>
        <taxon>Streptophyta</taxon>
        <taxon>Embryophyta</taxon>
        <taxon>Tracheophyta</taxon>
        <taxon>Spermatophyta</taxon>
        <taxon>Magnoliopsida</taxon>
        <taxon>eudicotyledons</taxon>
        <taxon>Gunneridae</taxon>
        <taxon>Pentapetalae</taxon>
        <taxon>Saxifragales</taxon>
        <taxon>Crassulaceae</taxon>
        <taxon>Kalanchoe</taxon>
    </lineage>
</organism>
<sequence>MAASSLTLFTTLSIMAVLVKAHPPGLMLTIVNNCPFPIWPAIQPNAGHPVLESGGFFLPSLSHRSFPAPATPWSGRIWARTHCHSTSPSHLSCATGDCNSLLACSGHGGAPPATLAQFSLHHGGHNDFASYGVSLVDGYNLPMTVTPHEGKGLCPVVGCRADLLPACPPPLRLLFPAAHGAVVGCKSGCEAFKSDELCCRNHYNSPQTCKPSDYSKFFKHHCPATFTYAHDTPSLMHECSSPRELKVIFCH</sequence>
<evidence type="ECO:0000256" key="2">
    <source>
        <dbReference type="SAM" id="SignalP"/>
    </source>
</evidence>
<dbReference type="PRINTS" id="PR00347">
    <property type="entry name" value="THAUMATIN"/>
</dbReference>
<dbReference type="SUPFAM" id="SSF49870">
    <property type="entry name" value="Osmotin, thaumatin-like protein"/>
    <property type="match status" value="1"/>
</dbReference>
<dbReference type="PROSITE" id="PS51367">
    <property type="entry name" value="THAUMATIN_2"/>
    <property type="match status" value="1"/>
</dbReference>
<feature type="disulfide bond" evidence="1">
    <location>
        <begin position="154"/>
        <end position="239"/>
    </location>
</feature>
<proteinExistence type="predicted"/>
<dbReference type="AlphaFoldDB" id="A0A7N0ZY86"/>
<dbReference type="Proteomes" id="UP000594263">
    <property type="component" value="Unplaced"/>
</dbReference>
<evidence type="ECO:0008006" key="5">
    <source>
        <dbReference type="Google" id="ProtNLM"/>
    </source>
</evidence>
<dbReference type="EnsemblPlants" id="Kaladp0053s0381.1.v1.1">
    <property type="protein sequence ID" value="Kaladp0053s0381.1.v1.1.CDS.1"/>
    <property type="gene ID" value="Kaladp0053s0381.v1.1"/>
</dbReference>
<feature type="disulfide bond" evidence="1">
    <location>
        <begin position="83"/>
        <end position="93"/>
    </location>
</feature>
<feature type="disulfide bond" evidence="1">
    <location>
        <begin position="189"/>
        <end position="198"/>
    </location>
</feature>
<dbReference type="PANTHER" id="PTHR31048">
    <property type="entry name" value="OS03G0233200 PROTEIN"/>
    <property type="match status" value="1"/>
</dbReference>
<dbReference type="Pfam" id="PF00314">
    <property type="entry name" value="Thaumatin"/>
    <property type="match status" value="1"/>
</dbReference>
<evidence type="ECO:0000256" key="1">
    <source>
        <dbReference type="PIRSR" id="PIRSR002703-1"/>
    </source>
</evidence>
<name>A0A7N0ZY86_KALFE</name>
<keyword evidence="4" id="KW-1185">Reference proteome</keyword>
<feature type="disulfide bond" evidence="1">
    <location>
        <begin position="159"/>
        <end position="222"/>
    </location>
</feature>
<feature type="disulfide bond" evidence="1">
    <location>
        <begin position="167"/>
        <end position="185"/>
    </location>
</feature>
<dbReference type="FunFam" id="2.60.110.10:FF:000004">
    <property type="entry name" value="THAUMATIN-LIKE PROTEIN 1"/>
    <property type="match status" value="1"/>
</dbReference>
<dbReference type="PIRSF" id="PIRSF002703">
    <property type="entry name" value="Thaumatin"/>
    <property type="match status" value="1"/>
</dbReference>
<dbReference type="Gramene" id="Kaladp0053s0381.1.v1.1">
    <property type="protein sequence ID" value="Kaladp0053s0381.1.v1.1.CDS.1"/>
    <property type="gene ID" value="Kaladp0053s0381.v1.1"/>
</dbReference>
<reference evidence="3" key="1">
    <citation type="submission" date="2021-01" db="UniProtKB">
        <authorList>
            <consortium name="EnsemblPlants"/>
        </authorList>
    </citation>
    <scope>IDENTIFICATION</scope>
</reference>
<evidence type="ECO:0000313" key="3">
    <source>
        <dbReference type="EnsemblPlants" id="Kaladp0053s0381.1.v1.1.CDS.1"/>
    </source>
</evidence>
<keyword evidence="1" id="KW-1015">Disulfide bond</keyword>
<feature type="disulfide bond" evidence="1">
    <location>
        <begin position="34"/>
        <end position="250"/>
    </location>
</feature>
<feature type="disulfide bond" evidence="1">
    <location>
        <begin position="98"/>
        <end position="104"/>
    </location>
</feature>
<feature type="chain" id="PRO_5029490543" description="Osmotin-like protein" evidence="2">
    <location>
        <begin position="22"/>
        <end position="251"/>
    </location>
</feature>
<keyword evidence="2" id="KW-0732">Signal</keyword>
<protein>
    <recommendedName>
        <fullName evidence="5">Osmotin-like protein</fullName>
    </recommendedName>
</protein>
<dbReference type="OMA" id="HECSAPR"/>
<evidence type="ECO:0000313" key="4">
    <source>
        <dbReference type="Proteomes" id="UP000594263"/>
    </source>
</evidence>
<dbReference type="CDD" id="cd09218">
    <property type="entry name" value="TLP-PA"/>
    <property type="match status" value="1"/>
</dbReference>